<gene>
    <name evidence="2" type="primary">95</name>
    <name evidence="2" type="ORF">SEA_LYMARA_95</name>
</gene>
<dbReference type="Proteomes" id="UP000325665">
    <property type="component" value="Segment"/>
</dbReference>
<feature type="compositionally biased region" description="Low complexity" evidence="1">
    <location>
        <begin position="64"/>
        <end position="76"/>
    </location>
</feature>
<dbReference type="RefSeq" id="YP_009884580.1">
    <property type="nucleotide sequence ID" value="NC_049471.1"/>
</dbReference>
<protein>
    <submittedName>
        <fullName evidence="2">Uncharacterized protein</fullName>
    </submittedName>
</protein>
<keyword evidence="3" id="KW-1185">Reference proteome</keyword>
<sequence length="76" mass="8405">MPRRRYFNRDVKPWFITPAEQAHIDSFKPPEELHPCLIIATPAPAKTPPPDAAPPTTSPNPWNPAKAADPASPSPW</sequence>
<accession>A0A5J6TVP9</accession>
<proteinExistence type="predicted"/>
<dbReference type="KEGG" id="vg:55813940"/>
<evidence type="ECO:0000256" key="1">
    <source>
        <dbReference type="SAM" id="MobiDB-lite"/>
    </source>
</evidence>
<feature type="region of interest" description="Disordered" evidence="1">
    <location>
        <begin position="41"/>
        <end position="76"/>
    </location>
</feature>
<evidence type="ECO:0000313" key="3">
    <source>
        <dbReference type="Proteomes" id="UP000325665"/>
    </source>
</evidence>
<name>A0A5J6TVP9_9CAUD</name>
<evidence type="ECO:0000313" key="2">
    <source>
        <dbReference type="EMBL" id="QFG14896.1"/>
    </source>
</evidence>
<organism evidence="2 3">
    <name type="scientific">Arthrobacter phage Lymara</name>
    <dbReference type="NCBI Taxonomy" id="2599828"/>
    <lineage>
        <taxon>Viruses</taxon>
        <taxon>Duplodnaviria</taxon>
        <taxon>Heunggongvirae</taxon>
        <taxon>Uroviricota</taxon>
        <taxon>Caudoviricetes</taxon>
        <taxon>Klausavirus</taxon>
        <taxon>Klausavirus lymara</taxon>
    </lineage>
</organism>
<reference evidence="2 3" key="1">
    <citation type="submission" date="2019-07" db="EMBL/GenBank/DDBJ databases">
        <authorList>
            <person name="Roscher J.E."/>
            <person name="Stoner T.H."/>
            <person name="Garlena R.A."/>
            <person name="Russell D.A."/>
            <person name="Pope W.H."/>
            <person name="Jacobs-Sera D."/>
            <person name="Hatfull G.F."/>
        </authorList>
    </citation>
    <scope>NUCLEOTIDE SEQUENCE [LARGE SCALE GENOMIC DNA]</scope>
</reference>
<feature type="compositionally biased region" description="Pro residues" evidence="1">
    <location>
        <begin position="45"/>
        <end position="62"/>
    </location>
</feature>
<dbReference type="GeneID" id="55813940"/>
<dbReference type="EMBL" id="MN234234">
    <property type="protein sequence ID" value="QFG14896.1"/>
    <property type="molecule type" value="Genomic_DNA"/>
</dbReference>